<feature type="signal peptide" evidence="1">
    <location>
        <begin position="1"/>
        <end position="30"/>
    </location>
</feature>
<evidence type="ECO:0000313" key="3">
    <source>
        <dbReference type="Proteomes" id="UP000319836"/>
    </source>
</evidence>
<reference evidence="2 3" key="1">
    <citation type="journal article" date="2019" name="Nat. Microbiol.">
        <title>Mediterranean grassland soil C-N compound turnover is dependent on rainfall and depth, and is mediated by genomically divergent microorganisms.</title>
        <authorList>
            <person name="Diamond S."/>
            <person name="Andeer P.F."/>
            <person name="Li Z."/>
            <person name="Crits-Christoph A."/>
            <person name="Burstein D."/>
            <person name="Anantharaman K."/>
            <person name="Lane K.R."/>
            <person name="Thomas B.C."/>
            <person name="Pan C."/>
            <person name="Northen T.R."/>
            <person name="Banfield J.F."/>
        </authorList>
    </citation>
    <scope>NUCLEOTIDE SEQUENCE [LARGE SCALE GENOMIC DNA]</scope>
    <source>
        <strain evidence="2">WS_10</strain>
    </source>
</reference>
<comment type="caution">
    <text evidence="2">The sequence shown here is derived from an EMBL/GenBank/DDBJ whole genome shotgun (WGS) entry which is preliminary data.</text>
</comment>
<accession>A0A538TZW0</accession>
<name>A0A538TZW0_UNCEI</name>
<gene>
    <name evidence="2" type="ORF">E6K80_12485</name>
</gene>
<evidence type="ECO:0000313" key="2">
    <source>
        <dbReference type="EMBL" id="TMQ69195.1"/>
    </source>
</evidence>
<feature type="chain" id="PRO_5022006152" evidence="1">
    <location>
        <begin position="31"/>
        <end position="258"/>
    </location>
</feature>
<evidence type="ECO:0000256" key="1">
    <source>
        <dbReference type="SAM" id="SignalP"/>
    </source>
</evidence>
<dbReference type="Gene3D" id="3.40.50.10610">
    <property type="entry name" value="ABC-type transport auxiliary lipoprotein component"/>
    <property type="match status" value="1"/>
</dbReference>
<organism evidence="2 3">
    <name type="scientific">Eiseniibacteriota bacterium</name>
    <dbReference type="NCBI Taxonomy" id="2212470"/>
    <lineage>
        <taxon>Bacteria</taxon>
        <taxon>Candidatus Eiseniibacteriota</taxon>
    </lineage>
</organism>
<dbReference type="EMBL" id="VBPA01000328">
    <property type="protein sequence ID" value="TMQ69195.1"/>
    <property type="molecule type" value="Genomic_DNA"/>
</dbReference>
<dbReference type="AlphaFoldDB" id="A0A538TZW0"/>
<keyword evidence="1" id="KW-0732">Signal</keyword>
<dbReference type="Proteomes" id="UP000319836">
    <property type="component" value="Unassembled WGS sequence"/>
</dbReference>
<proteinExistence type="predicted"/>
<protein>
    <submittedName>
        <fullName evidence="2">Uncharacterized protein</fullName>
    </submittedName>
</protein>
<sequence length="258" mass="28284">MKSTRKTRLVIAARLVVVFLGMTQAAGAMAARRSDVMVRPTADHAIPFAIAQMPVVACVDDPAAIHEVQDKWMEFCGKKGYAWKAPDEVRAIAAKTSRRPDSLLKEVAQEIRNHGHLGPESARALGRLLGVEAMLTVRIDRWESVASHSQVELTVALVDSSGRILWKVSGLAGDGRTQPSRLAFRDDPSTAWIGGSRNDPGREVALVPTLRTWGPRLEEPYESGDPERALDLLLTRWLAIVPCPESTRLLAGEPARTR</sequence>